<keyword evidence="1" id="KW-1133">Transmembrane helix</keyword>
<evidence type="ECO:0000313" key="2">
    <source>
        <dbReference type="EMBL" id="CUI17266.1"/>
    </source>
</evidence>
<dbReference type="InParanoid" id="A0A0U5JF85"/>
<reference evidence="3" key="1">
    <citation type="submission" date="2015-09" db="EMBL/GenBank/DDBJ databases">
        <authorList>
            <person name="Bertelli C."/>
        </authorList>
    </citation>
    <scope>NUCLEOTIDE SEQUENCE [LARGE SCALE GENOMIC DNA]</scope>
    <source>
        <strain evidence="3">KNic</strain>
    </source>
</reference>
<gene>
    <name evidence="2" type="ORF">PNK_1657</name>
</gene>
<evidence type="ECO:0000313" key="3">
    <source>
        <dbReference type="Proteomes" id="UP000069902"/>
    </source>
</evidence>
<dbReference type="EMBL" id="LN879502">
    <property type="protein sequence ID" value="CUI17266.1"/>
    <property type="molecule type" value="Genomic_DNA"/>
</dbReference>
<dbReference type="Pfam" id="PF09527">
    <property type="entry name" value="ATPase_gene1"/>
    <property type="match status" value="1"/>
</dbReference>
<name>A0A0U5JF85_9BACT</name>
<evidence type="ECO:0008006" key="4">
    <source>
        <dbReference type="Google" id="ProtNLM"/>
    </source>
</evidence>
<dbReference type="STRING" id="389348.PNK_1657"/>
<accession>A0A0U5JF85</accession>
<dbReference type="AlphaFoldDB" id="A0A0U5JF85"/>
<dbReference type="KEGG" id="pnl:PNK_1657"/>
<sequence length="83" mass="9543">MTDKQEDPDRDSNEDIDKWKQVGVYLTIPFVLAVSPIVGWLIGSWLDRKLGMAPYFMYLGVLLGFIAGFRELYRIIKQFGDGK</sequence>
<organism evidence="2 3">
    <name type="scientific">Candidatus Protochlamydia naegleriophila</name>
    <dbReference type="NCBI Taxonomy" id="389348"/>
    <lineage>
        <taxon>Bacteria</taxon>
        <taxon>Pseudomonadati</taxon>
        <taxon>Chlamydiota</taxon>
        <taxon>Chlamydiia</taxon>
        <taxon>Parachlamydiales</taxon>
        <taxon>Parachlamydiaceae</taxon>
        <taxon>Candidatus Protochlamydia</taxon>
    </lineage>
</organism>
<dbReference type="RefSeq" id="WP_032124161.1">
    <property type="nucleotide sequence ID" value="NZ_LN879502.1"/>
</dbReference>
<keyword evidence="1" id="KW-0812">Transmembrane</keyword>
<protein>
    <recommendedName>
        <fullName evidence="4">AtpZ/AtpI family protein</fullName>
    </recommendedName>
</protein>
<keyword evidence="3" id="KW-1185">Reference proteome</keyword>
<evidence type="ECO:0000256" key="1">
    <source>
        <dbReference type="SAM" id="Phobius"/>
    </source>
</evidence>
<dbReference type="InterPro" id="IPR032820">
    <property type="entry name" value="ATPase_put"/>
</dbReference>
<feature type="transmembrane region" description="Helical" evidence="1">
    <location>
        <begin position="22"/>
        <end position="43"/>
    </location>
</feature>
<keyword evidence="1" id="KW-0472">Membrane</keyword>
<proteinExistence type="predicted"/>
<dbReference type="Proteomes" id="UP000069902">
    <property type="component" value="Chromosome cPNK"/>
</dbReference>
<dbReference type="PATRIC" id="fig|389348.3.peg.1857"/>
<feature type="transmembrane region" description="Helical" evidence="1">
    <location>
        <begin position="55"/>
        <end position="73"/>
    </location>
</feature>